<dbReference type="RefSeq" id="WP_176216750.1">
    <property type="nucleotide sequence ID" value="NZ_FWXD01000003.1"/>
</dbReference>
<keyword evidence="1 2" id="KW-0807">Transducer</keyword>
<dbReference type="STRING" id="1121001.SAMN02745857_00705"/>
<feature type="transmembrane region" description="Helical" evidence="3">
    <location>
        <begin position="135"/>
        <end position="156"/>
    </location>
</feature>
<feature type="transmembrane region" description="Helical" evidence="3">
    <location>
        <begin position="29"/>
        <end position="50"/>
    </location>
</feature>
<evidence type="ECO:0000313" key="5">
    <source>
        <dbReference type="EMBL" id="SMC19463.1"/>
    </source>
</evidence>
<dbReference type="Gene3D" id="1.10.287.950">
    <property type="entry name" value="Methyl-accepting chemotaxis protein"/>
    <property type="match status" value="1"/>
</dbReference>
<dbReference type="GO" id="GO:0007165">
    <property type="term" value="P:signal transduction"/>
    <property type="evidence" value="ECO:0007669"/>
    <property type="project" value="UniProtKB-KW"/>
</dbReference>
<dbReference type="SUPFAM" id="SSF58104">
    <property type="entry name" value="Methyl-accepting chemotaxis protein (MCP) signaling domain"/>
    <property type="match status" value="1"/>
</dbReference>
<keyword evidence="6" id="KW-1185">Reference proteome</keyword>
<dbReference type="GO" id="GO:0016020">
    <property type="term" value="C:membrane"/>
    <property type="evidence" value="ECO:0007669"/>
    <property type="project" value="InterPro"/>
</dbReference>
<reference evidence="5 6" key="1">
    <citation type="submission" date="2017-04" db="EMBL/GenBank/DDBJ databases">
        <authorList>
            <person name="Afonso C.L."/>
            <person name="Miller P.J."/>
            <person name="Scott M.A."/>
            <person name="Spackman E."/>
            <person name="Goraichik I."/>
            <person name="Dimitrov K.M."/>
            <person name="Suarez D.L."/>
            <person name="Swayne D.E."/>
        </authorList>
    </citation>
    <scope>NUCLEOTIDE SEQUENCE [LARGE SCALE GENOMIC DNA]</scope>
    <source>
        <strain evidence="5 6">DSM 23236</strain>
    </source>
</reference>
<sequence length="494" mass="51566">MSASKTTSAIFEWFIPDALRQNPFDLMRARNIVGCAVLAALIVPVFSIHYFKLGHYPMAGGILTAGALMFVAALLLKATGALLLVREFLIAVFYGMVVWMCYVNGGIESSSAPWFLLLPVAAIFIGGLRSGVVWTVLSVIAIVLFSAAYAQGWALPKSPIPHALHASLVTRSLIGLSVVLLALGVMFELGKARSFAKISVAREQAESSQAAVRQMLADVQRAVSTASSQSAEISARTGSISGTMQQQAGQSARMAQELAQMAAASADSAAQSADAAAEAASTGSLARAGGAAMTQTMRSLEEATQVMLASAQRIEELAQRSGEIGHIVQVIRSIADQTNLLALNAAIEAARAGEAGRGFAVVADEVRKLAERTGGATREIESKISAILSGTAEAQQAMHSGSEKMTVSTQTAREADDTLRDIIAGGQRVTELTNAVAGHERSQAERFAGITREVAALQAGMQEASASTEAISGAVARLDESVQSLAGSMQSLRA</sequence>
<evidence type="ECO:0000256" key="1">
    <source>
        <dbReference type="ARBA" id="ARBA00023224"/>
    </source>
</evidence>
<feature type="transmembrane region" description="Helical" evidence="3">
    <location>
        <begin position="56"/>
        <end position="76"/>
    </location>
</feature>
<keyword evidence="3" id="KW-0472">Membrane</keyword>
<dbReference type="PROSITE" id="PS50111">
    <property type="entry name" value="CHEMOTAXIS_TRANSDUC_2"/>
    <property type="match status" value="1"/>
</dbReference>
<feature type="domain" description="Methyl-accepting transducer" evidence="4">
    <location>
        <begin position="222"/>
        <end position="479"/>
    </location>
</feature>
<evidence type="ECO:0000313" key="6">
    <source>
        <dbReference type="Proteomes" id="UP000192761"/>
    </source>
</evidence>
<dbReference type="Proteomes" id="UP000192761">
    <property type="component" value="Unassembled WGS sequence"/>
</dbReference>
<dbReference type="PANTHER" id="PTHR32089:SF112">
    <property type="entry name" value="LYSOZYME-LIKE PROTEIN-RELATED"/>
    <property type="match status" value="1"/>
</dbReference>
<dbReference type="Pfam" id="PF00015">
    <property type="entry name" value="MCPsignal"/>
    <property type="match status" value="1"/>
</dbReference>
<accession>A0A1W1X6L7</accession>
<dbReference type="EMBL" id="FWXD01000003">
    <property type="protein sequence ID" value="SMC19463.1"/>
    <property type="molecule type" value="Genomic_DNA"/>
</dbReference>
<keyword evidence="3" id="KW-1133">Transmembrane helix</keyword>
<name>A0A1W1X6L7_9NEIS</name>
<proteinExistence type="predicted"/>
<feature type="transmembrane region" description="Helical" evidence="3">
    <location>
        <begin position="168"/>
        <end position="187"/>
    </location>
</feature>
<feature type="transmembrane region" description="Helical" evidence="3">
    <location>
        <begin position="111"/>
        <end position="128"/>
    </location>
</feature>
<feature type="transmembrane region" description="Helical" evidence="3">
    <location>
        <begin position="88"/>
        <end position="105"/>
    </location>
</feature>
<evidence type="ECO:0000256" key="3">
    <source>
        <dbReference type="SAM" id="Phobius"/>
    </source>
</evidence>
<gene>
    <name evidence="5" type="ORF">SAMN02745857_00705</name>
</gene>
<dbReference type="SMART" id="SM00283">
    <property type="entry name" value="MA"/>
    <property type="match status" value="1"/>
</dbReference>
<protein>
    <submittedName>
        <fullName evidence="5">Methyl-accepting chemotaxis protein</fullName>
    </submittedName>
</protein>
<organism evidence="5 6">
    <name type="scientific">Andreprevotia lacus DSM 23236</name>
    <dbReference type="NCBI Taxonomy" id="1121001"/>
    <lineage>
        <taxon>Bacteria</taxon>
        <taxon>Pseudomonadati</taxon>
        <taxon>Pseudomonadota</taxon>
        <taxon>Betaproteobacteria</taxon>
        <taxon>Neisseriales</taxon>
        <taxon>Chitinibacteraceae</taxon>
        <taxon>Andreprevotia</taxon>
    </lineage>
</organism>
<evidence type="ECO:0000259" key="4">
    <source>
        <dbReference type="PROSITE" id="PS50111"/>
    </source>
</evidence>
<evidence type="ECO:0000256" key="2">
    <source>
        <dbReference type="PROSITE-ProRule" id="PRU00284"/>
    </source>
</evidence>
<dbReference type="PANTHER" id="PTHR32089">
    <property type="entry name" value="METHYL-ACCEPTING CHEMOTAXIS PROTEIN MCPB"/>
    <property type="match status" value="1"/>
</dbReference>
<dbReference type="InterPro" id="IPR004089">
    <property type="entry name" value="MCPsignal_dom"/>
</dbReference>
<keyword evidence="3" id="KW-0812">Transmembrane</keyword>
<dbReference type="AlphaFoldDB" id="A0A1W1X6L7"/>